<dbReference type="RefSeq" id="WP_005458597.1">
    <property type="nucleotide sequence ID" value="NZ_CM001440.1"/>
</dbReference>
<dbReference type="Pfam" id="PF19371">
    <property type="entry name" value="DUF5946"/>
    <property type="match status" value="1"/>
</dbReference>
<name>H5XGU2_9PSEU</name>
<proteinExistence type="predicted"/>
<feature type="compositionally biased region" description="Basic and acidic residues" evidence="1">
    <location>
        <begin position="83"/>
        <end position="96"/>
    </location>
</feature>
<evidence type="ECO:0000256" key="1">
    <source>
        <dbReference type="SAM" id="MobiDB-lite"/>
    </source>
</evidence>
<accession>H5XGU2</accession>
<evidence type="ECO:0000313" key="3">
    <source>
        <dbReference type="Proteomes" id="UP000002791"/>
    </source>
</evidence>
<feature type="region of interest" description="Disordered" evidence="1">
    <location>
        <begin position="83"/>
        <end position="107"/>
    </location>
</feature>
<evidence type="ECO:0000313" key="2">
    <source>
        <dbReference type="EMBL" id="EHR62669.1"/>
    </source>
</evidence>
<keyword evidence="3" id="KW-1185">Reference proteome</keyword>
<organism evidence="2 3">
    <name type="scientific">Saccharomonospora cyanea NA-134</name>
    <dbReference type="NCBI Taxonomy" id="882082"/>
    <lineage>
        <taxon>Bacteria</taxon>
        <taxon>Bacillati</taxon>
        <taxon>Actinomycetota</taxon>
        <taxon>Actinomycetes</taxon>
        <taxon>Pseudonocardiales</taxon>
        <taxon>Pseudonocardiaceae</taxon>
        <taxon>Saccharomonospora</taxon>
    </lineage>
</organism>
<dbReference type="AlphaFoldDB" id="H5XGU2"/>
<dbReference type="OrthoDB" id="3427046at2"/>
<dbReference type="EMBL" id="CM001440">
    <property type="protein sequence ID" value="EHR62669.1"/>
    <property type="molecule type" value="Genomic_DNA"/>
</dbReference>
<reference evidence="2 3" key="1">
    <citation type="submission" date="2011-11" db="EMBL/GenBank/DDBJ databases">
        <title>The Noncontiguous Finished sequence of Saccharomonospora cyanea NA-134.</title>
        <authorList>
            <consortium name="US DOE Joint Genome Institute"/>
            <person name="Lucas S."/>
            <person name="Han J."/>
            <person name="Lapidus A."/>
            <person name="Cheng J.-F."/>
            <person name="Goodwin L."/>
            <person name="Pitluck S."/>
            <person name="Peters L."/>
            <person name="Ovchinnikova G."/>
            <person name="Lu M."/>
            <person name="Detter J.C."/>
            <person name="Han C."/>
            <person name="Tapia R."/>
            <person name="Land M."/>
            <person name="Hauser L."/>
            <person name="Kyrpides N."/>
            <person name="Ivanova N."/>
            <person name="Pagani I."/>
            <person name="Brambilla E.-M."/>
            <person name="Klenk H.-P."/>
            <person name="Woyke T."/>
        </authorList>
    </citation>
    <scope>NUCLEOTIDE SEQUENCE [LARGE SCALE GENOMIC DNA]</scope>
    <source>
        <strain evidence="2 3">NA-134</strain>
    </source>
</reference>
<dbReference type="STRING" id="882082.SaccyDRAFT_3844"/>
<dbReference type="InterPro" id="IPR045990">
    <property type="entry name" value="DUF5946"/>
</dbReference>
<feature type="region of interest" description="Disordered" evidence="1">
    <location>
        <begin position="149"/>
        <end position="170"/>
    </location>
</feature>
<protein>
    <submittedName>
        <fullName evidence="2">Uncharacterized protein</fullName>
    </submittedName>
</protein>
<dbReference type="Proteomes" id="UP000002791">
    <property type="component" value="Chromosome"/>
</dbReference>
<gene>
    <name evidence="2" type="ORF">SaccyDRAFT_3844</name>
</gene>
<dbReference type="eggNOG" id="ENOG5033JKS">
    <property type="taxonomic scope" value="Bacteria"/>
</dbReference>
<dbReference type="HOGENOM" id="CLU_1730334_0_0_11"/>
<feature type="compositionally biased region" description="Pro residues" evidence="1">
    <location>
        <begin position="98"/>
        <end position="107"/>
    </location>
</feature>
<sequence length="170" mass="18068">MTPCPECGAPAQPHSCEDLFGTVLALDHSRRAPWGPLHSVTVSCFLLQHPSRLPETARARPWGVLQTYLDGGLPAVARLTERARRANSHRGRDGRPPEAVPGFPPPPVTAPPTAFGVTIDDVAHDGTFPADGFPERVTAWAEAVVGAWEAPTTATRSRPTTVTPARSDAG</sequence>